<feature type="compositionally biased region" description="Basic residues" evidence="1">
    <location>
        <begin position="73"/>
        <end position="85"/>
    </location>
</feature>
<dbReference type="Proteomes" id="UP000299102">
    <property type="component" value="Unassembled WGS sequence"/>
</dbReference>
<keyword evidence="3" id="KW-1185">Reference proteome</keyword>
<dbReference type="AlphaFoldDB" id="A0A4C1TPC4"/>
<feature type="region of interest" description="Disordered" evidence="1">
    <location>
        <begin position="73"/>
        <end position="97"/>
    </location>
</feature>
<sequence>MIAKVRVQEVEYDTTDYRVTSSTDMDLIADEVSVEVASATSSASPIENKHRTECRVDVIIIIIIIIIARPSASRRKGQVPIHRRERNYTEESGASLD</sequence>
<dbReference type="EMBL" id="BGZK01000074">
    <property type="protein sequence ID" value="GBP15815.1"/>
    <property type="molecule type" value="Genomic_DNA"/>
</dbReference>
<comment type="caution">
    <text evidence="2">The sequence shown here is derived from an EMBL/GenBank/DDBJ whole genome shotgun (WGS) entry which is preliminary data.</text>
</comment>
<organism evidence="2 3">
    <name type="scientific">Eumeta variegata</name>
    <name type="common">Bagworm moth</name>
    <name type="synonym">Eumeta japonica</name>
    <dbReference type="NCBI Taxonomy" id="151549"/>
    <lineage>
        <taxon>Eukaryota</taxon>
        <taxon>Metazoa</taxon>
        <taxon>Ecdysozoa</taxon>
        <taxon>Arthropoda</taxon>
        <taxon>Hexapoda</taxon>
        <taxon>Insecta</taxon>
        <taxon>Pterygota</taxon>
        <taxon>Neoptera</taxon>
        <taxon>Endopterygota</taxon>
        <taxon>Lepidoptera</taxon>
        <taxon>Glossata</taxon>
        <taxon>Ditrysia</taxon>
        <taxon>Tineoidea</taxon>
        <taxon>Psychidae</taxon>
        <taxon>Oiketicinae</taxon>
        <taxon>Eumeta</taxon>
    </lineage>
</organism>
<gene>
    <name evidence="2" type="ORF">EVAR_93988_1</name>
</gene>
<evidence type="ECO:0000313" key="2">
    <source>
        <dbReference type="EMBL" id="GBP15815.1"/>
    </source>
</evidence>
<protein>
    <submittedName>
        <fullName evidence="2">Uncharacterized protein</fullName>
    </submittedName>
</protein>
<name>A0A4C1TPC4_EUMVA</name>
<accession>A0A4C1TPC4</accession>
<proteinExistence type="predicted"/>
<evidence type="ECO:0000256" key="1">
    <source>
        <dbReference type="SAM" id="MobiDB-lite"/>
    </source>
</evidence>
<evidence type="ECO:0000313" key="3">
    <source>
        <dbReference type="Proteomes" id="UP000299102"/>
    </source>
</evidence>
<reference evidence="2 3" key="1">
    <citation type="journal article" date="2019" name="Commun. Biol.">
        <title>The bagworm genome reveals a unique fibroin gene that provides high tensile strength.</title>
        <authorList>
            <person name="Kono N."/>
            <person name="Nakamura H."/>
            <person name="Ohtoshi R."/>
            <person name="Tomita M."/>
            <person name="Numata K."/>
            <person name="Arakawa K."/>
        </authorList>
    </citation>
    <scope>NUCLEOTIDE SEQUENCE [LARGE SCALE GENOMIC DNA]</scope>
</reference>